<protein>
    <submittedName>
        <fullName evidence="1">255_t:CDS:1</fullName>
    </submittedName>
</protein>
<dbReference type="Proteomes" id="UP000789860">
    <property type="component" value="Unassembled WGS sequence"/>
</dbReference>
<dbReference type="EMBL" id="CAJVPM010001854">
    <property type="protein sequence ID" value="CAG8475106.1"/>
    <property type="molecule type" value="Genomic_DNA"/>
</dbReference>
<keyword evidence="2" id="KW-1185">Reference proteome</keyword>
<sequence>MKLLSAASYPTMGDIRLVFLGIQDHLSTYMEQSEFSQKTAATSIYQKIEEYWVIMDKSSIVSTVLDPRAKLKIFDKAEAISAKKKKLRNKLKTEESSVSNYIDDEALKELLVTNELDRYVALEIVEEDIIPLDYIQATSIICEQAYLIASNTISRTRNCLHSETARACLCVKS</sequence>
<gene>
    <name evidence="1" type="ORF">SCALOS_LOCUS2190</name>
</gene>
<organism evidence="1 2">
    <name type="scientific">Scutellospora calospora</name>
    <dbReference type="NCBI Taxonomy" id="85575"/>
    <lineage>
        <taxon>Eukaryota</taxon>
        <taxon>Fungi</taxon>
        <taxon>Fungi incertae sedis</taxon>
        <taxon>Mucoromycota</taxon>
        <taxon>Glomeromycotina</taxon>
        <taxon>Glomeromycetes</taxon>
        <taxon>Diversisporales</taxon>
        <taxon>Gigasporaceae</taxon>
        <taxon>Scutellospora</taxon>
    </lineage>
</organism>
<name>A0ACA9KIF3_9GLOM</name>
<comment type="caution">
    <text evidence="1">The sequence shown here is derived from an EMBL/GenBank/DDBJ whole genome shotgun (WGS) entry which is preliminary data.</text>
</comment>
<accession>A0ACA9KIF3</accession>
<evidence type="ECO:0000313" key="1">
    <source>
        <dbReference type="EMBL" id="CAG8475106.1"/>
    </source>
</evidence>
<reference evidence="1" key="1">
    <citation type="submission" date="2021-06" db="EMBL/GenBank/DDBJ databases">
        <authorList>
            <person name="Kallberg Y."/>
            <person name="Tangrot J."/>
            <person name="Rosling A."/>
        </authorList>
    </citation>
    <scope>NUCLEOTIDE SEQUENCE</scope>
    <source>
        <strain evidence="1">AU212A</strain>
    </source>
</reference>
<proteinExistence type="predicted"/>
<evidence type="ECO:0000313" key="2">
    <source>
        <dbReference type="Proteomes" id="UP000789860"/>
    </source>
</evidence>